<organism evidence="3 4">
    <name type="scientific">Diaporthe australafricana</name>
    <dbReference type="NCBI Taxonomy" id="127596"/>
    <lineage>
        <taxon>Eukaryota</taxon>
        <taxon>Fungi</taxon>
        <taxon>Dikarya</taxon>
        <taxon>Ascomycota</taxon>
        <taxon>Pezizomycotina</taxon>
        <taxon>Sordariomycetes</taxon>
        <taxon>Sordariomycetidae</taxon>
        <taxon>Diaporthales</taxon>
        <taxon>Diaporthaceae</taxon>
        <taxon>Diaporthe</taxon>
    </lineage>
</organism>
<dbReference type="EMBL" id="JAWRVE010000041">
    <property type="protein sequence ID" value="KAL1869413.1"/>
    <property type="molecule type" value="Genomic_DNA"/>
</dbReference>
<evidence type="ECO:0000259" key="2">
    <source>
        <dbReference type="PROSITE" id="PS50280"/>
    </source>
</evidence>
<dbReference type="InterPro" id="IPR053185">
    <property type="entry name" value="SET_domain_protein"/>
</dbReference>
<protein>
    <recommendedName>
        <fullName evidence="2">SET domain-containing protein</fullName>
    </recommendedName>
</protein>
<feature type="domain" description="SET" evidence="2">
    <location>
        <begin position="62"/>
        <end position="240"/>
    </location>
</feature>
<keyword evidence="4" id="KW-1185">Reference proteome</keyword>
<dbReference type="SUPFAM" id="SSF82199">
    <property type="entry name" value="SET domain"/>
    <property type="match status" value="1"/>
</dbReference>
<feature type="region of interest" description="Disordered" evidence="1">
    <location>
        <begin position="46"/>
        <end position="66"/>
    </location>
</feature>
<evidence type="ECO:0000313" key="3">
    <source>
        <dbReference type="EMBL" id="KAL1869413.1"/>
    </source>
</evidence>
<dbReference type="Gene3D" id="2.170.270.10">
    <property type="entry name" value="SET domain"/>
    <property type="match status" value="1"/>
</dbReference>
<evidence type="ECO:0000313" key="4">
    <source>
        <dbReference type="Proteomes" id="UP001583177"/>
    </source>
</evidence>
<dbReference type="InterPro" id="IPR001214">
    <property type="entry name" value="SET_dom"/>
</dbReference>
<proteinExistence type="predicted"/>
<dbReference type="PANTHER" id="PTHR47332">
    <property type="entry name" value="SET DOMAIN-CONTAINING PROTEIN 5"/>
    <property type="match status" value="1"/>
</dbReference>
<dbReference type="PROSITE" id="PS50280">
    <property type="entry name" value="SET"/>
    <property type="match status" value="1"/>
</dbReference>
<name>A0ABR3X162_9PEZI</name>
<dbReference type="CDD" id="cd20071">
    <property type="entry name" value="SET_SMYD"/>
    <property type="match status" value="1"/>
</dbReference>
<dbReference type="Pfam" id="PF00856">
    <property type="entry name" value="SET"/>
    <property type="match status" value="1"/>
</dbReference>
<gene>
    <name evidence="3" type="ORF">Daus18300_005625</name>
</gene>
<dbReference type="PANTHER" id="PTHR47332:SF4">
    <property type="entry name" value="SET DOMAIN-CONTAINING PROTEIN 5"/>
    <property type="match status" value="1"/>
</dbReference>
<dbReference type="Proteomes" id="UP001583177">
    <property type="component" value="Unassembled WGS sequence"/>
</dbReference>
<sequence length="485" mass="54909">MDPFQSHLKQLERLQQLLLTLQEDDFQHKGANEIDDLQQSSQLLHLDSNRDGDSNKGSHDGPLTTLKRLPGRGIGIVATRPIPAGCIIHSEAAAMTFPYCEDGDEDAEHYTKIVGAFVDLPAGTRQQILSLHACKVPHYEKCVRTFLAAHGDVKLTKQQTDFVARLCAIGAVNVWGDGDRDEDEDSTQWTSSLFLKTSRLNHSCLPNCAVSEKQENGRGKITVYTSRDIQPNEELTVTYLDANRPRDRRRAHAKHVWDFDCNCPACDYNNPAVDTAKHEEVLAEYRRLEHDSCLTINMDPLYIPLPLKDLDDAFHRSMRRAEIAKSLGDMHDTFQETLLSAQILHSEWRLSGDEQEIQRQIKCLESALLLVKKYPLEVEGYSMKKRVKLMLRAAKGRQGDQGKEQWAYLRENQPLMPRGDKLMTATVMWNVKLSNDQDPVDFIEGRISLEELGAEVRTLVGLSGHNLEEILRVAREETADCPSFP</sequence>
<dbReference type="SMART" id="SM00317">
    <property type="entry name" value="SET"/>
    <property type="match status" value="1"/>
</dbReference>
<reference evidence="3 4" key="1">
    <citation type="journal article" date="2024" name="IMA Fungus">
        <title>IMA Genome - F19 : A genome assembly and annotation guide to empower mycologists, including annotated draft genome sequences of Ceratocystis pirilliformis, Diaporthe australafricana, Fusarium ophioides, Paecilomyces lecythidis, and Sporothrix stenoceras.</title>
        <authorList>
            <person name="Aylward J."/>
            <person name="Wilson A.M."/>
            <person name="Visagie C.M."/>
            <person name="Spraker J."/>
            <person name="Barnes I."/>
            <person name="Buitendag C."/>
            <person name="Ceriani C."/>
            <person name="Del Mar Angel L."/>
            <person name="du Plessis D."/>
            <person name="Fuchs T."/>
            <person name="Gasser K."/>
            <person name="Kramer D."/>
            <person name="Li W."/>
            <person name="Munsamy K."/>
            <person name="Piso A."/>
            <person name="Price J.L."/>
            <person name="Sonnekus B."/>
            <person name="Thomas C."/>
            <person name="van der Nest A."/>
            <person name="van Dijk A."/>
            <person name="van Heerden A."/>
            <person name="van Vuuren N."/>
            <person name="Yilmaz N."/>
            <person name="Duong T.A."/>
            <person name="van der Merwe N.A."/>
            <person name="Wingfield M.J."/>
            <person name="Wingfield B.D."/>
        </authorList>
    </citation>
    <scope>NUCLEOTIDE SEQUENCE [LARGE SCALE GENOMIC DNA]</scope>
    <source>
        <strain evidence="3 4">CMW 18300</strain>
    </source>
</reference>
<feature type="compositionally biased region" description="Basic and acidic residues" evidence="1">
    <location>
        <begin position="47"/>
        <end position="59"/>
    </location>
</feature>
<comment type="caution">
    <text evidence="3">The sequence shown here is derived from an EMBL/GenBank/DDBJ whole genome shotgun (WGS) entry which is preliminary data.</text>
</comment>
<dbReference type="InterPro" id="IPR046341">
    <property type="entry name" value="SET_dom_sf"/>
</dbReference>
<accession>A0ABR3X162</accession>
<evidence type="ECO:0000256" key="1">
    <source>
        <dbReference type="SAM" id="MobiDB-lite"/>
    </source>
</evidence>